<dbReference type="InterPro" id="IPR011049">
    <property type="entry name" value="Serralysin-like_metalloprot_C"/>
</dbReference>
<dbReference type="PRINTS" id="PR00313">
    <property type="entry name" value="CABNDNGRPT"/>
</dbReference>
<evidence type="ECO:0000313" key="3">
    <source>
        <dbReference type="EMBL" id="MFC4666921.1"/>
    </source>
</evidence>
<dbReference type="Gene3D" id="3.20.20.80">
    <property type="entry name" value="Glycosidases"/>
    <property type="match status" value="1"/>
</dbReference>
<dbReference type="InterPro" id="IPR050557">
    <property type="entry name" value="RTX_toxin/Mannuronan_C5-epim"/>
</dbReference>
<dbReference type="PROSITE" id="PS00330">
    <property type="entry name" value="HEMOLYSIN_CALCIUM"/>
    <property type="match status" value="3"/>
</dbReference>
<sequence>MITTIQVAASRDTNISVSSEMFGANVVYGANTTGGNVHATLTASADALGISHVRFPGGRGDNADATTEGAEWLNIVSMPGGELRPELTDFLDWCIATGSKATLVIPTKFLDAQSYVAFGDDIRAFAAEVLAKYGQVLAAFEIGNEYWEMGETAYAAKANIALDALALGAEDIGMEATDRPQMLVQMATPNTGSEFHVDAAGMEDFGYTQRLDMANNRIIDLLTDRSKGLIDGVVEHYYYARSTLSFTGHSDEVNYIDRDFANWQARFEKPLDLHITEWNVKTTNITENGIRSASTLIEQVARMVEMGVDAASVWAVQHNTVTDLTGNSGDPVLVDANGRVVNTVRGAAFDMLATSIQGLNLVDLGQANMSDGAAVHAFAGLDQVVIYVSSRSLETMKLRFEPGDLDDGFGHLSGLKLGYDPTSADGRHFDPNARAWETVDSLDLNGDGTADYFINEHDVRARFTEVSANALWSDGALAFELKPFEVMQLVFSRPVTEPVRLFRGDQSADVIFGTESNDTIRGMAGPDSLNGGLGHDKVFGGRGMDRLTGAQGNDRLEGQAGDDVLFGNQGRDTALGGVGADIMRGGCGRDLLNGGAGADRLLGNPGDDSLVGGKGRDCLNGGSGNDTLTGGAGRDVFVFTGGNDRIADFSTADILRLDSGLVSGRDALEKAIAEAEIHGGDLVLAFGPGNSLTLEGMTDLSLLADRTFLLG</sequence>
<keyword evidence="4" id="KW-1185">Reference proteome</keyword>
<dbReference type="InterPro" id="IPR017853">
    <property type="entry name" value="GH"/>
</dbReference>
<evidence type="ECO:0000256" key="2">
    <source>
        <dbReference type="ARBA" id="ARBA00022525"/>
    </source>
</evidence>
<dbReference type="EMBL" id="JBHSGI010000001">
    <property type="protein sequence ID" value="MFC4666921.1"/>
    <property type="molecule type" value="Genomic_DNA"/>
</dbReference>
<dbReference type="RefSeq" id="WP_380714719.1">
    <property type="nucleotide sequence ID" value="NZ_JBHSGI010000001.1"/>
</dbReference>
<evidence type="ECO:0000256" key="1">
    <source>
        <dbReference type="ARBA" id="ARBA00004613"/>
    </source>
</evidence>
<reference evidence="4" key="1">
    <citation type="journal article" date="2019" name="Int. J. Syst. Evol. Microbiol.">
        <title>The Global Catalogue of Microorganisms (GCM) 10K type strain sequencing project: providing services to taxonomists for standard genome sequencing and annotation.</title>
        <authorList>
            <consortium name="The Broad Institute Genomics Platform"/>
            <consortium name="The Broad Institute Genome Sequencing Center for Infectious Disease"/>
            <person name="Wu L."/>
            <person name="Ma J."/>
        </authorList>
    </citation>
    <scope>NUCLEOTIDE SEQUENCE [LARGE SCALE GENOMIC DNA]</scope>
    <source>
        <strain evidence="4">CGMCC 4.7283</strain>
    </source>
</reference>
<dbReference type="PANTHER" id="PTHR38340:SF1">
    <property type="entry name" value="S-LAYER PROTEIN"/>
    <property type="match status" value="1"/>
</dbReference>
<dbReference type="SUPFAM" id="SSF51120">
    <property type="entry name" value="beta-Roll"/>
    <property type="match status" value="2"/>
</dbReference>
<dbReference type="SUPFAM" id="SSF51445">
    <property type="entry name" value="(Trans)glycosidases"/>
    <property type="match status" value="1"/>
</dbReference>
<name>A0ABV9KB96_9RHOB</name>
<keyword evidence="2" id="KW-0964">Secreted</keyword>
<dbReference type="InterPro" id="IPR001343">
    <property type="entry name" value="Hemolysn_Ca-bd"/>
</dbReference>
<evidence type="ECO:0000313" key="4">
    <source>
        <dbReference type="Proteomes" id="UP001595973"/>
    </source>
</evidence>
<comment type="caution">
    <text evidence="3">The sequence shown here is derived from an EMBL/GenBank/DDBJ whole genome shotgun (WGS) entry which is preliminary data.</text>
</comment>
<dbReference type="PANTHER" id="PTHR38340">
    <property type="entry name" value="S-LAYER PROTEIN"/>
    <property type="match status" value="1"/>
</dbReference>
<gene>
    <name evidence="3" type="ORF">ACFO5X_00015</name>
</gene>
<accession>A0ABV9KB96</accession>
<dbReference type="Pfam" id="PF00353">
    <property type="entry name" value="HemolysinCabind"/>
    <property type="match status" value="3"/>
</dbReference>
<dbReference type="Gene3D" id="2.150.10.10">
    <property type="entry name" value="Serralysin-like metalloprotease, C-terminal"/>
    <property type="match status" value="3"/>
</dbReference>
<comment type="subcellular location">
    <subcellularLocation>
        <location evidence="1">Secreted</location>
    </subcellularLocation>
</comment>
<dbReference type="Proteomes" id="UP001595973">
    <property type="component" value="Unassembled WGS sequence"/>
</dbReference>
<protein>
    <submittedName>
        <fullName evidence="3">Calcium-binding protein</fullName>
    </submittedName>
</protein>
<organism evidence="3 4">
    <name type="scientific">Seohaeicola nanhaiensis</name>
    <dbReference type="NCBI Taxonomy" id="1387282"/>
    <lineage>
        <taxon>Bacteria</taxon>
        <taxon>Pseudomonadati</taxon>
        <taxon>Pseudomonadota</taxon>
        <taxon>Alphaproteobacteria</taxon>
        <taxon>Rhodobacterales</taxon>
        <taxon>Roseobacteraceae</taxon>
        <taxon>Seohaeicola</taxon>
    </lineage>
</organism>
<proteinExistence type="predicted"/>
<dbReference type="InterPro" id="IPR018511">
    <property type="entry name" value="Hemolysin-typ_Ca-bd_CS"/>
</dbReference>